<accession>A0A2N9EVC7</accession>
<reference evidence="1" key="1">
    <citation type="submission" date="2018-02" db="EMBL/GenBank/DDBJ databases">
        <authorList>
            <person name="Cohen D.B."/>
            <person name="Kent A.D."/>
        </authorList>
    </citation>
    <scope>NUCLEOTIDE SEQUENCE</scope>
</reference>
<name>A0A2N9EVC7_FAGSY</name>
<sequence>MKLKNFQGTASKSTKGSKAIGKRVIEGLSDKQVSVELDPLEFPSLCESEEEEMVKVEIHRVCMFEQDSWQILFPKSIKKEEQQSFHELLSFWRSKELERRGIEDFNNITVGLSGLRGGSWWVSVGGLARSGSGWVAGCFLVGLWGGSVVELTVCLRWL</sequence>
<evidence type="ECO:0000313" key="1">
    <source>
        <dbReference type="EMBL" id="SPC78529.1"/>
    </source>
</evidence>
<organism evidence="1">
    <name type="scientific">Fagus sylvatica</name>
    <name type="common">Beechnut</name>
    <dbReference type="NCBI Taxonomy" id="28930"/>
    <lineage>
        <taxon>Eukaryota</taxon>
        <taxon>Viridiplantae</taxon>
        <taxon>Streptophyta</taxon>
        <taxon>Embryophyta</taxon>
        <taxon>Tracheophyta</taxon>
        <taxon>Spermatophyta</taxon>
        <taxon>Magnoliopsida</taxon>
        <taxon>eudicotyledons</taxon>
        <taxon>Gunneridae</taxon>
        <taxon>Pentapetalae</taxon>
        <taxon>rosids</taxon>
        <taxon>fabids</taxon>
        <taxon>Fagales</taxon>
        <taxon>Fagaceae</taxon>
        <taxon>Fagus</taxon>
    </lineage>
</organism>
<dbReference type="AlphaFoldDB" id="A0A2N9EVC7"/>
<proteinExistence type="predicted"/>
<protein>
    <submittedName>
        <fullName evidence="1">Uncharacterized protein</fullName>
    </submittedName>
</protein>
<dbReference type="EMBL" id="OIVN01000335">
    <property type="protein sequence ID" value="SPC78529.1"/>
    <property type="molecule type" value="Genomic_DNA"/>
</dbReference>
<gene>
    <name evidence="1" type="ORF">FSB_LOCUS6411</name>
</gene>